<reference evidence="1" key="1">
    <citation type="submission" date="2022-07" db="EMBL/GenBank/DDBJ databases">
        <title>Phylogenomic reconstructions and comparative analyses of Kickxellomycotina fungi.</title>
        <authorList>
            <person name="Reynolds N.K."/>
            <person name="Stajich J.E."/>
            <person name="Barry K."/>
            <person name="Grigoriev I.V."/>
            <person name="Crous P."/>
            <person name="Smith M.E."/>
        </authorList>
    </citation>
    <scope>NUCLEOTIDE SEQUENCE</scope>
    <source>
        <strain evidence="1">CBS 190363</strain>
    </source>
</reference>
<name>A0ACC1LZQ0_9FUNG</name>
<comment type="caution">
    <text evidence="1">The sequence shown here is derived from an EMBL/GenBank/DDBJ whole genome shotgun (WGS) entry which is preliminary data.</text>
</comment>
<keyword evidence="2" id="KW-1185">Reference proteome</keyword>
<dbReference type="Proteomes" id="UP001139981">
    <property type="component" value="Unassembled WGS sequence"/>
</dbReference>
<sequence>MRDVSRSGGSANRELHRTRRPEFRNLSNSSRASRVTEQPWRKRFREQCMDRLSERREQSFLQRRQQLSSPDDDEDETMSVVDEGLSEQEMCNIIKQEWVRFKAEMESQSLEYGVLDDGIIEDIEDGLDLQMKEYAEWEEYEQQLLEAEMAEMAEAEEMIDIDMDGIDDLDINEDGLL</sequence>
<organism evidence="1 2">
    <name type="scientific">Coemansia aciculifera</name>
    <dbReference type="NCBI Taxonomy" id="417176"/>
    <lineage>
        <taxon>Eukaryota</taxon>
        <taxon>Fungi</taxon>
        <taxon>Fungi incertae sedis</taxon>
        <taxon>Zoopagomycota</taxon>
        <taxon>Kickxellomycotina</taxon>
        <taxon>Kickxellomycetes</taxon>
        <taxon>Kickxellales</taxon>
        <taxon>Kickxellaceae</taxon>
        <taxon>Coemansia</taxon>
    </lineage>
</organism>
<evidence type="ECO:0000313" key="1">
    <source>
        <dbReference type="EMBL" id="KAJ2891300.1"/>
    </source>
</evidence>
<evidence type="ECO:0000313" key="2">
    <source>
        <dbReference type="Proteomes" id="UP001139981"/>
    </source>
</evidence>
<protein>
    <submittedName>
        <fullName evidence="1">Uncharacterized protein</fullName>
    </submittedName>
</protein>
<gene>
    <name evidence="1" type="ORF">IWW38_003679</name>
</gene>
<proteinExistence type="predicted"/>
<accession>A0ACC1LZQ0</accession>
<dbReference type="EMBL" id="JANBVB010001031">
    <property type="protein sequence ID" value="KAJ2891300.1"/>
    <property type="molecule type" value="Genomic_DNA"/>
</dbReference>